<evidence type="ECO:0000256" key="1">
    <source>
        <dbReference type="SAM" id="Phobius"/>
    </source>
</evidence>
<proteinExistence type="predicted"/>
<dbReference type="EMBL" id="DVFW01000046">
    <property type="protein sequence ID" value="HIQ81354.1"/>
    <property type="molecule type" value="Genomic_DNA"/>
</dbReference>
<evidence type="ECO:0000313" key="3">
    <source>
        <dbReference type="Proteomes" id="UP000886787"/>
    </source>
</evidence>
<accession>A0A9D0ZJD7</accession>
<feature type="transmembrane region" description="Helical" evidence="1">
    <location>
        <begin position="15"/>
        <end position="36"/>
    </location>
</feature>
<gene>
    <name evidence="2" type="ORF">IAD32_08765</name>
</gene>
<reference evidence="2" key="1">
    <citation type="submission" date="2020-10" db="EMBL/GenBank/DDBJ databases">
        <authorList>
            <person name="Gilroy R."/>
        </authorList>
    </citation>
    <scope>NUCLEOTIDE SEQUENCE</scope>
    <source>
        <strain evidence="2">ChiSjej1B19-3389</strain>
    </source>
</reference>
<protein>
    <submittedName>
        <fullName evidence="2">MATE family efflux transporter</fullName>
    </submittedName>
</protein>
<sequence>MPTKIDFIGGNTKRCLMAMALPMIAAMFLNMMYNLVDSLWIGNLLGETAYAALTNST</sequence>
<dbReference type="Proteomes" id="UP000886787">
    <property type="component" value="Unassembled WGS sequence"/>
</dbReference>
<keyword evidence="1" id="KW-0812">Transmembrane</keyword>
<organism evidence="2 3">
    <name type="scientific">Candidatus Scatavimonas merdigallinarum</name>
    <dbReference type="NCBI Taxonomy" id="2840914"/>
    <lineage>
        <taxon>Bacteria</taxon>
        <taxon>Bacillati</taxon>
        <taxon>Bacillota</taxon>
        <taxon>Clostridia</taxon>
        <taxon>Eubacteriales</taxon>
        <taxon>Oscillospiraceae</taxon>
        <taxon>Oscillospiraceae incertae sedis</taxon>
        <taxon>Candidatus Scatavimonas</taxon>
    </lineage>
</organism>
<dbReference type="AlphaFoldDB" id="A0A9D0ZJD7"/>
<keyword evidence="1" id="KW-1133">Transmembrane helix</keyword>
<evidence type="ECO:0000313" key="2">
    <source>
        <dbReference type="EMBL" id="HIQ81354.1"/>
    </source>
</evidence>
<feature type="non-terminal residue" evidence="2">
    <location>
        <position position="57"/>
    </location>
</feature>
<reference evidence="2" key="2">
    <citation type="journal article" date="2021" name="PeerJ">
        <title>Extensive microbial diversity within the chicken gut microbiome revealed by metagenomics and culture.</title>
        <authorList>
            <person name="Gilroy R."/>
            <person name="Ravi A."/>
            <person name="Getino M."/>
            <person name="Pursley I."/>
            <person name="Horton D.L."/>
            <person name="Alikhan N.F."/>
            <person name="Baker D."/>
            <person name="Gharbi K."/>
            <person name="Hall N."/>
            <person name="Watson M."/>
            <person name="Adriaenssens E.M."/>
            <person name="Foster-Nyarko E."/>
            <person name="Jarju S."/>
            <person name="Secka A."/>
            <person name="Antonio M."/>
            <person name="Oren A."/>
            <person name="Chaudhuri R.R."/>
            <person name="La Ragione R."/>
            <person name="Hildebrand F."/>
            <person name="Pallen M.J."/>
        </authorList>
    </citation>
    <scope>NUCLEOTIDE SEQUENCE</scope>
    <source>
        <strain evidence="2">ChiSjej1B19-3389</strain>
    </source>
</reference>
<name>A0A9D0ZJD7_9FIRM</name>
<keyword evidence="1" id="KW-0472">Membrane</keyword>
<comment type="caution">
    <text evidence="2">The sequence shown here is derived from an EMBL/GenBank/DDBJ whole genome shotgun (WGS) entry which is preliminary data.</text>
</comment>